<accession>E6W685</accession>
<dbReference type="Pfam" id="PF02130">
    <property type="entry name" value="YbeY"/>
    <property type="match status" value="1"/>
</dbReference>
<keyword evidence="7" id="KW-0690">Ribosome biogenesis</keyword>
<dbReference type="KEGG" id="din:Selin_1386"/>
<dbReference type="InterPro" id="IPR002036">
    <property type="entry name" value="YbeY"/>
</dbReference>
<evidence type="ECO:0000256" key="3">
    <source>
        <dbReference type="ARBA" id="ARBA00022723"/>
    </source>
</evidence>
<dbReference type="SUPFAM" id="SSF55486">
    <property type="entry name" value="Metalloproteases ('zincins'), catalytic domain"/>
    <property type="match status" value="1"/>
</dbReference>
<keyword evidence="2 7" id="KW-0540">Nuclease</keyword>
<organism evidence="8 9">
    <name type="scientific">Desulfurispirillum indicum (strain ATCC BAA-1389 / DSM 22839 / S5)</name>
    <dbReference type="NCBI Taxonomy" id="653733"/>
    <lineage>
        <taxon>Bacteria</taxon>
        <taxon>Pseudomonadati</taxon>
        <taxon>Chrysiogenota</taxon>
        <taxon>Chrysiogenia</taxon>
        <taxon>Chrysiogenales</taxon>
        <taxon>Chrysiogenaceae</taxon>
        <taxon>Desulfurispirillum</taxon>
    </lineage>
</organism>
<sequence>MVQMSLNDECGDEEACRVAQHTWDMVAREAFGDVVGVVNVLLCGREAMQQMNAQYRSRDYATDVLSFQYYESTELSGNTDPDEVIGDMALCLDVIRENAVSRGVSFEEELSFMIIHGILHVCGYDHEISEEHAQQMQQQELRLLDLLIQSGR</sequence>
<keyword evidence="7" id="KW-0963">Cytoplasm</keyword>
<dbReference type="NCBIfam" id="TIGR00043">
    <property type="entry name" value="rRNA maturation RNase YbeY"/>
    <property type="match status" value="1"/>
</dbReference>
<evidence type="ECO:0000256" key="6">
    <source>
        <dbReference type="ARBA" id="ARBA00022833"/>
    </source>
</evidence>
<comment type="cofactor">
    <cofactor evidence="7">
        <name>Zn(2+)</name>
        <dbReference type="ChEBI" id="CHEBI:29105"/>
    </cofactor>
    <text evidence="7">Binds 1 zinc ion.</text>
</comment>
<reference evidence="8 9" key="1">
    <citation type="submission" date="2010-12" db="EMBL/GenBank/DDBJ databases">
        <title>Complete sequence of Desulfurispirillum indicum S5.</title>
        <authorList>
            <consortium name="US DOE Joint Genome Institute"/>
            <person name="Lucas S."/>
            <person name="Copeland A."/>
            <person name="Lapidus A."/>
            <person name="Cheng J.-F."/>
            <person name="Goodwin L."/>
            <person name="Pitluck S."/>
            <person name="Chertkov O."/>
            <person name="Held B."/>
            <person name="Detter J.C."/>
            <person name="Han C."/>
            <person name="Tapia R."/>
            <person name="Land M."/>
            <person name="Hauser L."/>
            <person name="Kyrpides N."/>
            <person name="Ivanova N."/>
            <person name="Mikhailova N."/>
            <person name="Haggblom M."/>
            <person name="Rauschenbach I."/>
            <person name="Bini E."/>
            <person name="Woyke T."/>
        </authorList>
    </citation>
    <scope>NUCLEOTIDE SEQUENCE [LARGE SCALE GENOMIC DNA]</scope>
    <source>
        <strain evidence="9">ATCC BAA-1389 / DSM 22839 / S5</strain>
    </source>
</reference>
<dbReference type="InParanoid" id="E6W685"/>
<dbReference type="eggNOG" id="COG0319">
    <property type="taxonomic scope" value="Bacteria"/>
</dbReference>
<dbReference type="GO" id="GO:0005737">
    <property type="term" value="C:cytoplasm"/>
    <property type="evidence" value="ECO:0007669"/>
    <property type="project" value="UniProtKB-SubCell"/>
</dbReference>
<keyword evidence="7" id="KW-0698">rRNA processing</keyword>
<keyword evidence="4 7" id="KW-0255">Endonuclease</keyword>
<feature type="binding site" evidence="7">
    <location>
        <position position="116"/>
    </location>
    <ligand>
        <name>Zn(2+)</name>
        <dbReference type="ChEBI" id="CHEBI:29105"/>
        <note>catalytic</note>
    </ligand>
</feature>
<evidence type="ECO:0000313" key="9">
    <source>
        <dbReference type="Proteomes" id="UP000002572"/>
    </source>
</evidence>
<dbReference type="PANTHER" id="PTHR46986">
    <property type="entry name" value="ENDORIBONUCLEASE YBEY, CHLOROPLASTIC"/>
    <property type="match status" value="1"/>
</dbReference>
<dbReference type="GO" id="GO:0008270">
    <property type="term" value="F:zinc ion binding"/>
    <property type="evidence" value="ECO:0007669"/>
    <property type="project" value="UniProtKB-UniRule"/>
</dbReference>
<proteinExistence type="inferred from homology"/>
<comment type="subcellular location">
    <subcellularLocation>
        <location evidence="7">Cytoplasm</location>
    </subcellularLocation>
</comment>
<dbReference type="HAMAP" id="MF_00009">
    <property type="entry name" value="Endoribonucl_YbeY"/>
    <property type="match status" value="1"/>
</dbReference>
<dbReference type="Gene3D" id="3.40.390.30">
    <property type="entry name" value="Metalloproteases ('zincins'), catalytic domain"/>
    <property type="match status" value="1"/>
</dbReference>
<feature type="binding site" evidence="7">
    <location>
        <position position="120"/>
    </location>
    <ligand>
        <name>Zn(2+)</name>
        <dbReference type="ChEBI" id="CHEBI:29105"/>
        <note>catalytic</note>
    </ligand>
</feature>
<dbReference type="Proteomes" id="UP000002572">
    <property type="component" value="Chromosome"/>
</dbReference>
<dbReference type="FunCoup" id="E6W685">
    <property type="interactions" value="242"/>
</dbReference>
<comment type="similarity">
    <text evidence="1 7">Belongs to the endoribonuclease YbeY family.</text>
</comment>
<evidence type="ECO:0000256" key="4">
    <source>
        <dbReference type="ARBA" id="ARBA00022759"/>
    </source>
</evidence>
<dbReference type="InterPro" id="IPR023091">
    <property type="entry name" value="MetalPrtase_cat_dom_sf_prd"/>
</dbReference>
<evidence type="ECO:0000256" key="2">
    <source>
        <dbReference type="ARBA" id="ARBA00022722"/>
    </source>
</evidence>
<dbReference type="GO" id="GO:0004521">
    <property type="term" value="F:RNA endonuclease activity"/>
    <property type="evidence" value="ECO:0007669"/>
    <property type="project" value="UniProtKB-UniRule"/>
</dbReference>
<keyword evidence="9" id="KW-1185">Reference proteome</keyword>
<keyword evidence="5 7" id="KW-0378">Hydrolase</keyword>
<dbReference type="PANTHER" id="PTHR46986:SF1">
    <property type="entry name" value="ENDORIBONUCLEASE YBEY, CHLOROPLASTIC"/>
    <property type="match status" value="1"/>
</dbReference>
<dbReference type="STRING" id="653733.Selin_1386"/>
<evidence type="ECO:0000256" key="7">
    <source>
        <dbReference type="HAMAP-Rule" id="MF_00009"/>
    </source>
</evidence>
<evidence type="ECO:0000256" key="1">
    <source>
        <dbReference type="ARBA" id="ARBA00010875"/>
    </source>
</evidence>
<gene>
    <name evidence="7" type="primary">ybeY</name>
    <name evidence="8" type="ordered locus">Selin_1386</name>
</gene>
<dbReference type="HOGENOM" id="CLU_106710_3_0_0"/>
<keyword evidence="6 7" id="KW-0862">Zinc</keyword>
<dbReference type="GO" id="GO:0006364">
    <property type="term" value="P:rRNA processing"/>
    <property type="evidence" value="ECO:0007669"/>
    <property type="project" value="UniProtKB-UniRule"/>
</dbReference>
<evidence type="ECO:0000256" key="5">
    <source>
        <dbReference type="ARBA" id="ARBA00022801"/>
    </source>
</evidence>
<name>E6W685_DESIS</name>
<dbReference type="EC" id="3.1.-.-" evidence="7"/>
<comment type="function">
    <text evidence="7">Single strand-specific metallo-endoribonuclease involved in late-stage 70S ribosome quality control and in maturation of the 3' terminus of the 16S rRNA.</text>
</comment>
<feature type="binding site" evidence="7">
    <location>
        <position position="126"/>
    </location>
    <ligand>
        <name>Zn(2+)</name>
        <dbReference type="ChEBI" id="CHEBI:29105"/>
        <note>catalytic</note>
    </ligand>
</feature>
<protein>
    <recommendedName>
        <fullName evidence="7">Endoribonuclease YbeY</fullName>
        <ecNumber evidence="7">3.1.-.-</ecNumber>
    </recommendedName>
</protein>
<dbReference type="AlphaFoldDB" id="E6W685"/>
<evidence type="ECO:0000313" key="8">
    <source>
        <dbReference type="EMBL" id="ADU66121.1"/>
    </source>
</evidence>
<keyword evidence="3 7" id="KW-0479">Metal-binding</keyword>
<dbReference type="GO" id="GO:0004222">
    <property type="term" value="F:metalloendopeptidase activity"/>
    <property type="evidence" value="ECO:0007669"/>
    <property type="project" value="InterPro"/>
</dbReference>
<dbReference type="EMBL" id="CP002432">
    <property type="protein sequence ID" value="ADU66121.1"/>
    <property type="molecule type" value="Genomic_DNA"/>
</dbReference>